<dbReference type="Gene3D" id="2.30.42.10">
    <property type="match status" value="1"/>
</dbReference>
<dbReference type="FunFam" id="2.30.42.10:FF:000014">
    <property type="entry name" value="Segment polarity protein dishevelled homolog DVL-3"/>
    <property type="match status" value="1"/>
</dbReference>
<evidence type="ECO:0000256" key="3">
    <source>
        <dbReference type="ARBA" id="ARBA00008735"/>
    </source>
</evidence>
<dbReference type="InterPro" id="IPR029071">
    <property type="entry name" value="Ubiquitin-like_domsf"/>
</dbReference>
<evidence type="ECO:0000259" key="12">
    <source>
        <dbReference type="PROSITE" id="PS50841"/>
    </source>
</evidence>
<evidence type="ECO:0000256" key="5">
    <source>
        <dbReference type="ARBA" id="ARBA00022490"/>
    </source>
</evidence>
<dbReference type="Pfam" id="PF00595">
    <property type="entry name" value="PDZ"/>
    <property type="match status" value="1"/>
</dbReference>
<dbReference type="GO" id="GO:0035556">
    <property type="term" value="P:intracellular signal transduction"/>
    <property type="evidence" value="ECO:0007669"/>
    <property type="project" value="InterPro"/>
</dbReference>
<dbReference type="InterPro" id="IPR001158">
    <property type="entry name" value="DIX"/>
</dbReference>
<dbReference type="GO" id="GO:0005829">
    <property type="term" value="C:cytosol"/>
    <property type="evidence" value="ECO:0007669"/>
    <property type="project" value="TreeGrafter"/>
</dbReference>
<dbReference type="CDD" id="cd06717">
    <property type="entry name" value="PDZ_Dishevelled-like"/>
    <property type="match status" value="1"/>
</dbReference>
<proteinExistence type="evidence at transcript level"/>
<dbReference type="SUPFAM" id="SSF46785">
    <property type="entry name" value="Winged helix' DNA-binding domain"/>
    <property type="match status" value="1"/>
</dbReference>
<keyword evidence="7" id="KW-0472">Membrane</keyword>
<organism evidence="13">
    <name type="scientific">Schmidtea mediterranea</name>
    <name type="common">Freshwater planarian flatworm</name>
    <dbReference type="NCBI Taxonomy" id="79327"/>
    <lineage>
        <taxon>Eukaryota</taxon>
        <taxon>Metazoa</taxon>
        <taxon>Spiralia</taxon>
        <taxon>Lophotrochozoa</taxon>
        <taxon>Platyhelminthes</taxon>
        <taxon>Rhabditophora</taxon>
        <taxon>Seriata</taxon>
        <taxon>Tricladida</taxon>
        <taxon>Continenticola</taxon>
        <taxon>Geoplanoidea</taxon>
        <taxon>Dugesiidae</taxon>
        <taxon>Schmidtea</taxon>
    </lineage>
</organism>
<evidence type="ECO:0000256" key="6">
    <source>
        <dbReference type="ARBA" id="ARBA00022687"/>
    </source>
</evidence>
<dbReference type="PROSITE" id="PS50841">
    <property type="entry name" value="DIX"/>
    <property type="match status" value="1"/>
</dbReference>
<dbReference type="AlphaFoldDB" id="F2WMR4"/>
<dbReference type="GO" id="GO:0048598">
    <property type="term" value="P:embryonic morphogenesis"/>
    <property type="evidence" value="ECO:0007669"/>
    <property type="project" value="UniProtKB-ARBA"/>
</dbReference>
<dbReference type="InterPro" id="IPR015506">
    <property type="entry name" value="Dsh/Dvl-rel"/>
</dbReference>
<dbReference type="GO" id="GO:0016020">
    <property type="term" value="C:membrane"/>
    <property type="evidence" value="ECO:0007669"/>
    <property type="project" value="UniProtKB-SubCell"/>
</dbReference>
<dbReference type="FunFam" id="2.40.240.130:FF:000001">
    <property type="entry name" value="Segment polarity protein dishevelled homolog DVL-1"/>
    <property type="match status" value="1"/>
</dbReference>
<dbReference type="GO" id="GO:0048468">
    <property type="term" value="P:cell development"/>
    <property type="evidence" value="ECO:0007669"/>
    <property type="project" value="UniProtKB-ARBA"/>
</dbReference>
<dbReference type="Pfam" id="PF00778">
    <property type="entry name" value="DIX"/>
    <property type="match status" value="1"/>
</dbReference>
<dbReference type="GO" id="GO:0000132">
    <property type="term" value="P:establishment of mitotic spindle orientation"/>
    <property type="evidence" value="ECO:0007669"/>
    <property type="project" value="UniProtKB-ARBA"/>
</dbReference>
<sequence>MEETRIIYYVDDEETPYLIKFHSPPEQITLGDFKNALNRPNYKFFFKSLDDDFGVVKEEITDDDAKLPYVNGRVVSWLVVSEGSTQSDNHSSSGKEVLLVDSDKSKDKGTVSDSSDPKSPSFRNYNKIPTKHSSSSKKQEESNKIHRQNHKFTGPEKITLDETDDAFDEIDSIYNEDKVPPLRKFSDFKHSVKLKKLRNAQGSHGNSNSSSNNNNSNSNNASNNAPAKQQPIYESSSSMMSSDLDTTSFFDSEDDSSRFSSATETTMSSKYGKQRRQLRRRRKMPHLSRASSFSSMTDSTVSLNIITVTLNMDTVPFLGISIVGQTNGNQENGDGGIYVGSIMKGGAVALDGRIEPGDMILEVNGISFENVSNEEAVRTLREQVQKLGPVTLVVAKSWDPNPTGYMLPQQDPVRPIDPRAWVLHTQAMGNMAPPNQPPVASGDQFIQSGKYLPYAGAMSTVASTITTTSSSLKSRTDETIPSPLTTNHEPSVIIRAMAQADSGLPIRDRLWLKITIYNAFIGSDLVDWLYSHVQGFTDRKDARKFATNLLKMGFIRHTVNKSSFSEHQRLTRFRLLPANSNPKRDWCIKILAVRSRQFSHRDSSLLAVTNGQVTISSRILVQKCIHKHKS</sequence>
<dbReference type="InterPro" id="IPR000591">
    <property type="entry name" value="DEP_dom"/>
</dbReference>
<feature type="compositionally biased region" description="Polar residues" evidence="9">
    <location>
        <begin position="111"/>
        <end position="124"/>
    </location>
</feature>
<dbReference type="FunFam" id="1.10.10.10:FF:000400">
    <property type="entry name" value="DiSHevelled related"/>
    <property type="match status" value="1"/>
</dbReference>
<dbReference type="InterPro" id="IPR036388">
    <property type="entry name" value="WH-like_DNA-bd_sf"/>
</dbReference>
<dbReference type="InterPro" id="IPR036390">
    <property type="entry name" value="WH_DNA-bd_sf"/>
</dbReference>
<dbReference type="GO" id="GO:0005938">
    <property type="term" value="C:cell cortex"/>
    <property type="evidence" value="ECO:0007669"/>
    <property type="project" value="UniProtKB-ARBA"/>
</dbReference>
<name>F2WMR4_SCHMD</name>
<accession>F2WMR4</accession>
<dbReference type="PANTHER" id="PTHR10878:SF25">
    <property type="entry name" value="SEGMENT POLARITY PROTEIN DISHEVELLED"/>
    <property type="match status" value="1"/>
</dbReference>
<dbReference type="GO" id="GO:0009887">
    <property type="term" value="P:animal organ morphogenesis"/>
    <property type="evidence" value="ECO:0007669"/>
    <property type="project" value="UniProtKB-ARBA"/>
</dbReference>
<evidence type="ECO:0000256" key="7">
    <source>
        <dbReference type="ARBA" id="ARBA00023136"/>
    </source>
</evidence>
<keyword evidence="5" id="KW-0963">Cytoplasm</keyword>
<dbReference type="GO" id="GO:0048730">
    <property type="term" value="P:epidermis morphogenesis"/>
    <property type="evidence" value="ECO:0007669"/>
    <property type="project" value="UniProtKB-ARBA"/>
</dbReference>
<dbReference type="Gene3D" id="1.10.10.10">
    <property type="entry name" value="Winged helix-like DNA-binding domain superfamily/Winged helix DNA-binding domain"/>
    <property type="match status" value="1"/>
</dbReference>
<dbReference type="CDD" id="cd04438">
    <property type="entry name" value="DEP_dishevelled"/>
    <property type="match status" value="1"/>
</dbReference>
<dbReference type="SMART" id="SM00049">
    <property type="entry name" value="DEP"/>
    <property type="match status" value="1"/>
</dbReference>
<feature type="domain" description="PDZ" evidence="10">
    <location>
        <begin position="307"/>
        <end position="382"/>
    </location>
</feature>
<evidence type="ECO:0000256" key="1">
    <source>
        <dbReference type="ARBA" id="ARBA00004370"/>
    </source>
</evidence>
<dbReference type="SMART" id="SM00021">
    <property type="entry name" value="DAX"/>
    <property type="match status" value="1"/>
</dbReference>
<feature type="compositionally biased region" description="Low complexity" evidence="9">
    <location>
        <begin position="235"/>
        <end position="250"/>
    </location>
</feature>
<comment type="subcellular location">
    <subcellularLocation>
        <location evidence="2">Cytoplasm</location>
    </subcellularLocation>
    <subcellularLocation>
        <location evidence="1">Membrane</location>
    </subcellularLocation>
</comment>
<dbReference type="Gene3D" id="2.40.240.130">
    <property type="match status" value="1"/>
</dbReference>
<keyword evidence="4" id="KW-0217">Developmental protein</keyword>
<dbReference type="Pfam" id="PF02377">
    <property type="entry name" value="Dishevelled"/>
    <property type="match status" value="1"/>
</dbReference>
<evidence type="ECO:0000256" key="2">
    <source>
        <dbReference type="ARBA" id="ARBA00004496"/>
    </source>
</evidence>
<feature type="compositionally biased region" description="Low complexity" evidence="9">
    <location>
        <begin position="206"/>
        <end position="225"/>
    </location>
</feature>
<feature type="compositionally biased region" description="Basic and acidic residues" evidence="9">
    <location>
        <begin position="101"/>
        <end position="110"/>
    </location>
</feature>
<dbReference type="InterPro" id="IPR036034">
    <property type="entry name" value="PDZ_sf"/>
</dbReference>
<feature type="region of interest" description="Disordered" evidence="9">
    <location>
        <begin position="198"/>
        <end position="293"/>
    </location>
</feature>
<evidence type="ECO:0000256" key="4">
    <source>
        <dbReference type="ARBA" id="ARBA00022473"/>
    </source>
</evidence>
<evidence type="ECO:0000313" key="13">
    <source>
        <dbReference type="EMBL" id="ADZ58511.1"/>
    </source>
</evidence>
<dbReference type="InterPro" id="IPR001478">
    <property type="entry name" value="PDZ"/>
</dbReference>
<dbReference type="GO" id="GO:0048699">
    <property type="term" value="P:generation of neurons"/>
    <property type="evidence" value="ECO:0007669"/>
    <property type="project" value="UniProtKB-ARBA"/>
</dbReference>
<dbReference type="Pfam" id="PF00610">
    <property type="entry name" value="DEP"/>
    <property type="match status" value="1"/>
</dbReference>
<dbReference type="PROSITE" id="PS50106">
    <property type="entry name" value="PDZ"/>
    <property type="match status" value="1"/>
</dbReference>
<feature type="compositionally biased region" description="Basic residues" evidence="9">
    <location>
        <begin position="272"/>
        <end position="286"/>
    </location>
</feature>
<dbReference type="GO" id="GO:0060070">
    <property type="term" value="P:canonical Wnt signaling pathway"/>
    <property type="evidence" value="ECO:0007669"/>
    <property type="project" value="TreeGrafter"/>
</dbReference>
<dbReference type="GO" id="GO:0016477">
    <property type="term" value="P:cell migration"/>
    <property type="evidence" value="ECO:0007669"/>
    <property type="project" value="UniProtKB-ARBA"/>
</dbReference>
<feature type="domain" description="DIX" evidence="12">
    <location>
        <begin position="1"/>
        <end position="82"/>
    </location>
</feature>
<evidence type="ECO:0000259" key="11">
    <source>
        <dbReference type="PROSITE" id="PS50186"/>
    </source>
</evidence>
<comment type="similarity">
    <text evidence="3">Belongs to the DSH family.</text>
</comment>
<dbReference type="SMART" id="SM00228">
    <property type="entry name" value="PDZ"/>
    <property type="match status" value="1"/>
</dbReference>
<feature type="compositionally biased region" description="Polar residues" evidence="9">
    <location>
        <begin position="84"/>
        <end position="94"/>
    </location>
</feature>
<evidence type="ECO:0000256" key="8">
    <source>
        <dbReference type="PROSITE-ProRule" id="PRU00069"/>
    </source>
</evidence>
<protein>
    <submittedName>
        <fullName evidence="13">Dvl-1</fullName>
    </submittedName>
</protein>
<dbReference type="PROSITE" id="PS50186">
    <property type="entry name" value="DEP"/>
    <property type="match status" value="1"/>
</dbReference>
<feature type="domain" description="DEP" evidence="11">
    <location>
        <begin position="500"/>
        <end position="575"/>
    </location>
</feature>
<dbReference type="EMBL" id="HQ141795">
    <property type="protein sequence ID" value="ADZ58511.1"/>
    <property type="molecule type" value="mRNA"/>
</dbReference>
<dbReference type="GO" id="GO:0003002">
    <property type="term" value="P:regionalization"/>
    <property type="evidence" value="ECO:0007669"/>
    <property type="project" value="UniProtKB-ARBA"/>
</dbReference>
<evidence type="ECO:0000256" key="9">
    <source>
        <dbReference type="SAM" id="MobiDB-lite"/>
    </source>
</evidence>
<keyword evidence="6 8" id="KW-0879">Wnt signaling pathway</keyword>
<dbReference type="GO" id="GO:0030674">
    <property type="term" value="F:protein-macromolecule adaptor activity"/>
    <property type="evidence" value="ECO:0007669"/>
    <property type="project" value="UniProtKB-ARBA"/>
</dbReference>
<dbReference type="InterPro" id="IPR038207">
    <property type="entry name" value="DIX_dom_sf"/>
</dbReference>
<dbReference type="InterPro" id="IPR003351">
    <property type="entry name" value="Dishevelled_protein_dom"/>
</dbReference>
<dbReference type="GO" id="GO:0005109">
    <property type="term" value="F:frizzled binding"/>
    <property type="evidence" value="ECO:0007669"/>
    <property type="project" value="TreeGrafter"/>
</dbReference>
<reference evidence="13" key="1">
    <citation type="journal article" date="2011" name="Proc. Natl. Acad. Sci. U.S.A.">
        <title>Dishevelled is essential for neural connectivity and planar cell polarity in planarians.</title>
        <authorList>
            <person name="Almuedo-Castillo M."/>
            <person name="Salo E."/>
            <person name="Adell T."/>
        </authorList>
    </citation>
    <scope>NUCLEOTIDE SEQUENCE</scope>
</reference>
<dbReference type="PANTHER" id="PTHR10878">
    <property type="entry name" value="SEGMENT POLARITY PROTEIN DISHEVELLED"/>
    <property type="match status" value="1"/>
</dbReference>
<feature type="region of interest" description="Disordered" evidence="9">
    <location>
        <begin position="84"/>
        <end position="160"/>
    </location>
</feature>
<dbReference type="SUPFAM" id="SSF50156">
    <property type="entry name" value="PDZ domain-like"/>
    <property type="match status" value="1"/>
</dbReference>
<dbReference type="SUPFAM" id="SSF54236">
    <property type="entry name" value="Ubiquitin-like"/>
    <property type="match status" value="1"/>
</dbReference>
<evidence type="ECO:0000259" key="10">
    <source>
        <dbReference type="PROSITE" id="PS50106"/>
    </source>
</evidence>
<dbReference type="GO" id="GO:0048646">
    <property type="term" value="P:anatomical structure formation involved in morphogenesis"/>
    <property type="evidence" value="ECO:0007669"/>
    <property type="project" value="UniProtKB-ARBA"/>
</dbReference>